<dbReference type="Gene3D" id="3.60.40.10">
    <property type="entry name" value="PPM-type phosphatase domain"/>
    <property type="match status" value="1"/>
</dbReference>
<comment type="caution">
    <text evidence="4">The sequence shown here is derived from an EMBL/GenBank/DDBJ whole genome shotgun (WGS) entry which is preliminary data.</text>
</comment>
<dbReference type="EMBL" id="BAAATR010000077">
    <property type="protein sequence ID" value="GAA2280485.1"/>
    <property type="molecule type" value="Genomic_DNA"/>
</dbReference>
<feature type="compositionally biased region" description="Basic and acidic residues" evidence="2">
    <location>
        <begin position="89"/>
        <end position="98"/>
    </location>
</feature>
<dbReference type="InterPro" id="IPR052016">
    <property type="entry name" value="Bact_Sigma-Reg"/>
</dbReference>
<proteinExistence type="predicted"/>
<dbReference type="PANTHER" id="PTHR43156">
    <property type="entry name" value="STAGE II SPORULATION PROTEIN E-RELATED"/>
    <property type="match status" value="1"/>
</dbReference>
<evidence type="ECO:0000256" key="1">
    <source>
        <dbReference type="ARBA" id="ARBA00022801"/>
    </source>
</evidence>
<evidence type="ECO:0000313" key="5">
    <source>
        <dbReference type="Proteomes" id="UP001500305"/>
    </source>
</evidence>
<evidence type="ECO:0000256" key="2">
    <source>
        <dbReference type="SAM" id="MobiDB-lite"/>
    </source>
</evidence>
<keyword evidence="1" id="KW-0378">Hydrolase</keyword>
<keyword evidence="5" id="KW-1185">Reference proteome</keyword>
<dbReference type="PANTHER" id="PTHR43156:SF2">
    <property type="entry name" value="STAGE II SPORULATION PROTEIN E"/>
    <property type="match status" value="1"/>
</dbReference>
<accession>A0ABN3F1F1</accession>
<dbReference type="Proteomes" id="UP001500305">
    <property type="component" value="Unassembled WGS sequence"/>
</dbReference>
<evidence type="ECO:0000259" key="3">
    <source>
        <dbReference type="Pfam" id="PF07228"/>
    </source>
</evidence>
<dbReference type="Pfam" id="PF07228">
    <property type="entry name" value="SpoIIE"/>
    <property type="match status" value="1"/>
</dbReference>
<name>A0ABN3F1F1_9ACTN</name>
<reference evidence="4 5" key="1">
    <citation type="journal article" date="2019" name="Int. J. Syst. Evol. Microbiol.">
        <title>The Global Catalogue of Microorganisms (GCM) 10K type strain sequencing project: providing services to taxonomists for standard genome sequencing and annotation.</title>
        <authorList>
            <consortium name="The Broad Institute Genomics Platform"/>
            <consortium name="The Broad Institute Genome Sequencing Center for Infectious Disease"/>
            <person name="Wu L."/>
            <person name="Ma J."/>
        </authorList>
    </citation>
    <scope>NUCLEOTIDE SEQUENCE [LARGE SCALE GENOMIC DNA]</scope>
    <source>
        <strain evidence="4 5">JCM 7356</strain>
    </source>
</reference>
<gene>
    <name evidence="4" type="ORF">GCM10010430_78050</name>
</gene>
<dbReference type="InterPro" id="IPR001932">
    <property type="entry name" value="PPM-type_phosphatase-like_dom"/>
</dbReference>
<dbReference type="InterPro" id="IPR036457">
    <property type="entry name" value="PPM-type-like_dom_sf"/>
</dbReference>
<feature type="domain" description="PPM-type phosphatase" evidence="3">
    <location>
        <begin position="2"/>
        <end position="74"/>
    </location>
</feature>
<protein>
    <recommendedName>
        <fullName evidence="3">PPM-type phosphatase domain-containing protein</fullName>
    </recommendedName>
</protein>
<feature type="region of interest" description="Disordered" evidence="2">
    <location>
        <begin position="68"/>
        <end position="106"/>
    </location>
</feature>
<evidence type="ECO:0000313" key="4">
    <source>
        <dbReference type="EMBL" id="GAA2280485.1"/>
    </source>
</evidence>
<sequence length="117" mass="12752">MTHRAQLEPGDRILIHTEGVTEGRSRTGEMFGEARLVDTIVHATIAGEPAPEALRRLIRTILEHQDQRLTDDATHHPPARMAPCARHGVPADRSRDPPRAGAAGVMPLLSLSDVYPA</sequence>
<organism evidence="4 5">
    <name type="scientific">Kitasatospora cystarginea</name>
    <dbReference type="NCBI Taxonomy" id="58350"/>
    <lineage>
        <taxon>Bacteria</taxon>
        <taxon>Bacillati</taxon>
        <taxon>Actinomycetota</taxon>
        <taxon>Actinomycetes</taxon>
        <taxon>Kitasatosporales</taxon>
        <taxon>Streptomycetaceae</taxon>
        <taxon>Kitasatospora</taxon>
    </lineage>
</organism>